<accession>A0AAW4QD19</accession>
<reference evidence="1" key="1">
    <citation type="submission" date="2018-06" db="EMBL/GenBank/DDBJ databases">
        <authorList>
            <person name="O'Rourke A."/>
        </authorList>
    </citation>
    <scope>NUCLEOTIDE SEQUENCE</scope>
    <source>
        <strain evidence="1">132550021-3</strain>
    </source>
</reference>
<proteinExistence type="predicted"/>
<dbReference type="RefSeq" id="WP_156967285.1">
    <property type="nucleotide sequence ID" value="NZ_JAYMZP010000098.1"/>
</dbReference>
<dbReference type="AlphaFoldDB" id="A0AAW4QD19"/>
<dbReference type="Proteomes" id="UP001199322">
    <property type="component" value="Unassembled WGS sequence"/>
</dbReference>
<evidence type="ECO:0000313" key="1">
    <source>
        <dbReference type="EMBL" id="MBX3893625.1"/>
    </source>
</evidence>
<dbReference type="EMBL" id="QGBI01000058">
    <property type="protein sequence ID" value="MBX3893625.1"/>
    <property type="molecule type" value="Genomic_DNA"/>
</dbReference>
<evidence type="ECO:0000313" key="2">
    <source>
        <dbReference type="Proteomes" id="UP001199322"/>
    </source>
</evidence>
<protein>
    <submittedName>
        <fullName evidence="1">Uncharacterized protein</fullName>
    </submittedName>
</protein>
<gene>
    <name evidence="1" type="ORF">DEE74_27595</name>
</gene>
<name>A0AAW4QD19_RALPI</name>
<comment type="caution">
    <text evidence="1">The sequence shown here is derived from an EMBL/GenBank/DDBJ whole genome shotgun (WGS) entry which is preliminary data.</text>
</comment>
<organism evidence="1 2">
    <name type="scientific">Ralstonia pickettii</name>
    <name type="common">Burkholderia pickettii</name>
    <dbReference type="NCBI Taxonomy" id="329"/>
    <lineage>
        <taxon>Bacteria</taxon>
        <taxon>Pseudomonadati</taxon>
        <taxon>Pseudomonadota</taxon>
        <taxon>Betaproteobacteria</taxon>
        <taxon>Burkholderiales</taxon>
        <taxon>Burkholderiaceae</taxon>
        <taxon>Ralstonia</taxon>
    </lineage>
</organism>
<sequence>MLILLAALALGYRQACAPAAPRLAIEGDGPGLIASLLPPLALFERFGHGY</sequence>